<reference evidence="2 3" key="1">
    <citation type="submission" date="2019-05" db="EMBL/GenBank/DDBJ databases">
        <title>Emergence of the Ug99 lineage of the wheat stem rust pathogen through somatic hybridization.</title>
        <authorList>
            <person name="Li F."/>
            <person name="Upadhyaya N.M."/>
            <person name="Sperschneider J."/>
            <person name="Matny O."/>
            <person name="Nguyen-Phuc H."/>
            <person name="Mago R."/>
            <person name="Raley C."/>
            <person name="Miller M.E."/>
            <person name="Silverstein K.A.T."/>
            <person name="Henningsen E."/>
            <person name="Hirsch C.D."/>
            <person name="Visser B."/>
            <person name="Pretorius Z.A."/>
            <person name="Steffenson B.J."/>
            <person name="Schwessinger B."/>
            <person name="Dodds P.N."/>
            <person name="Figueroa M."/>
        </authorList>
    </citation>
    <scope>NUCLEOTIDE SEQUENCE [LARGE SCALE GENOMIC DNA]</scope>
    <source>
        <strain evidence="2">21-0</strain>
    </source>
</reference>
<dbReference type="SUPFAM" id="SSF52540">
    <property type="entry name" value="P-loop containing nucleoside triphosphate hydrolases"/>
    <property type="match status" value="1"/>
</dbReference>
<dbReference type="CDD" id="cd18787">
    <property type="entry name" value="SF2_C_DEAD"/>
    <property type="match status" value="1"/>
</dbReference>
<dbReference type="OrthoDB" id="196131at2759"/>
<gene>
    <name evidence="2" type="primary">DBP3_1</name>
    <name evidence="2" type="ORF">PGT21_008202</name>
</gene>
<comment type="caution">
    <text evidence="2">The sequence shown here is derived from an EMBL/GenBank/DDBJ whole genome shotgun (WGS) entry which is preliminary data.</text>
</comment>
<dbReference type="PROSITE" id="PS51194">
    <property type="entry name" value="HELICASE_CTER"/>
    <property type="match status" value="1"/>
</dbReference>
<dbReference type="AlphaFoldDB" id="A0A5B0QSR5"/>
<evidence type="ECO:0000313" key="2">
    <source>
        <dbReference type="EMBL" id="KAA1116291.1"/>
    </source>
</evidence>
<dbReference type="InterPro" id="IPR027417">
    <property type="entry name" value="P-loop_NTPase"/>
</dbReference>
<sequence length="181" mass="20470">MFSATWPTSVRRLAADFMHEPVRILVGADELTASCSVEQTVEVLEETRGKEWKLLNTLKELGKDSQKNKSKDKIIVFALYKKEAQRLHEFLLRKGFQACCIEGNMSQDKRSKSLEDFMTGKSTILVATDVAARGLDIPKVEVVPEALKQWGGQIKKKTHAAYGDHWKEVDTTIKAKKITFD</sequence>
<dbReference type="EMBL" id="VSWC01000003">
    <property type="protein sequence ID" value="KAA1116291.1"/>
    <property type="molecule type" value="Genomic_DNA"/>
</dbReference>
<keyword evidence="3" id="KW-1185">Reference proteome</keyword>
<dbReference type="Proteomes" id="UP000324748">
    <property type="component" value="Unassembled WGS sequence"/>
</dbReference>
<dbReference type="Gene3D" id="3.40.50.300">
    <property type="entry name" value="P-loop containing nucleotide triphosphate hydrolases"/>
    <property type="match status" value="1"/>
</dbReference>
<evidence type="ECO:0000313" key="3">
    <source>
        <dbReference type="Proteomes" id="UP000324748"/>
    </source>
</evidence>
<dbReference type="Pfam" id="PF00271">
    <property type="entry name" value="Helicase_C"/>
    <property type="match status" value="1"/>
</dbReference>
<name>A0A5B0QSR5_PUCGR</name>
<dbReference type="PANTHER" id="PTHR47958">
    <property type="entry name" value="ATP-DEPENDENT RNA HELICASE DBP3"/>
    <property type="match status" value="1"/>
</dbReference>
<dbReference type="SMART" id="SM00490">
    <property type="entry name" value="HELICc"/>
    <property type="match status" value="1"/>
</dbReference>
<accession>A0A5B0QSR5</accession>
<protein>
    <submittedName>
        <fullName evidence="2">RNA-dependent ATPase</fullName>
    </submittedName>
</protein>
<feature type="domain" description="Helicase C-terminal" evidence="1">
    <location>
        <begin position="53"/>
        <end position="181"/>
    </location>
</feature>
<organism evidence="2 3">
    <name type="scientific">Puccinia graminis f. sp. tritici</name>
    <dbReference type="NCBI Taxonomy" id="56615"/>
    <lineage>
        <taxon>Eukaryota</taxon>
        <taxon>Fungi</taxon>
        <taxon>Dikarya</taxon>
        <taxon>Basidiomycota</taxon>
        <taxon>Pucciniomycotina</taxon>
        <taxon>Pucciniomycetes</taxon>
        <taxon>Pucciniales</taxon>
        <taxon>Pucciniaceae</taxon>
        <taxon>Puccinia</taxon>
    </lineage>
</organism>
<evidence type="ECO:0000259" key="1">
    <source>
        <dbReference type="PROSITE" id="PS51194"/>
    </source>
</evidence>
<proteinExistence type="predicted"/>
<dbReference type="InterPro" id="IPR001650">
    <property type="entry name" value="Helicase_C-like"/>
</dbReference>